<feature type="region of interest" description="Disordered" evidence="1">
    <location>
        <begin position="464"/>
        <end position="483"/>
    </location>
</feature>
<dbReference type="eggNOG" id="COG1388">
    <property type="taxonomic scope" value="Bacteria"/>
</dbReference>
<feature type="compositionally biased region" description="Low complexity" evidence="1">
    <location>
        <begin position="572"/>
        <end position="596"/>
    </location>
</feature>
<dbReference type="Gene3D" id="3.10.350.10">
    <property type="entry name" value="LysM domain"/>
    <property type="match status" value="3"/>
</dbReference>
<dbReference type="CDD" id="cd00118">
    <property type="entry name" value="LysM"/>
    <property type="match status" value="3"/>
</dbReference>
<reference evidence="3 4" key="1">
    <citation type="journal article" date="2012" name="J. Bacteriol.">
        <title>Genome Sequence of Fibrella aestuarina BUZ 2T, a Filamentous Marine Bacterium.</title>
        <authorList>
            <person name="Filippini M."/>
            <person name="Qi W."/>
            <person name="Blom J."/>
            <person name="Goesmann A."/>
            <person name="Smits T.H."/>
            <person name="Bagheri H.C."/>
        </authorList>
    </citation>
    <scope>NUCLEOTIDE SEQUENCE [LARGE SCALE GENOMIC DNA]</scope>
    <source>
        <strain evidence="4">BUZ 2T</strain>
    </source>
</reference>
<dbReference type="Pfam" id="PF01476">
    <property type="entry name" value="LysM"/>
    <property type="match status" value="3"/>
</dbReference>
<evidence type="ECO:0000313" key="3">
    <source>
        <dbReference type="EMBL" id="CCG98549.1"/>
    </source>
</evidence>
<feature type="compositionally biased region" description="Low complexity" evidence="1">
    <location>
        <begin position="542"/>
        <end position="552"/>
    </location>
</feature>
<proteinExistence type="predicted"/>
<dbReference type="PROSITE" id="PS51782">
    <property type="entry name" value="LYSM"/>
    <property type="match status" value="3"/>
</dbReference>
<dbReference type="OrthoDB" id="977752at2"/>
<dbReference type="SMART" id="SM00257">
    <property type="entry name" value="LysM"/>
    <property type="match status" value="3"/>
</dbReference>
<dbReference type="PANTHER" id="PTHR33734:SF22">
    <property type="entry name" value="MEMBRANE-BOUND LYTIC MUREIN TRANSGLYCOSYLASE D"/>
    <property type="match status" value="1"/>
</dbReference>
<dbReference type="HOGENOM" id="CLU_023847_0_0_10"/>
<dbReference type="PRINTS" id="PR01217">
    <property type="entry name" value="PRICHEXTENSN"/>
</dbReference>
<evidence type="ECO:0000259" key="2">
    <source>
        <dbReference type="PROSITE" id="PS51782"/>
    </source>
</evidence>
<name>I0K346_9BACT</name>
<feature type="domain" description="LysM" evidence="2">
    <location>
        <begin position="356"/>
        <end position="400"/>
    </location>
</feature>
<dbReference type="InterPro" id="IPR036779">
    <property type="entry name" value="LysM_dom_sf"/>
</dbReference>
<evidence type="ECO:0000256" key="1">
    <source>
        <dbReference type="SAM" id="MobiDB-lite"/>
    </source>
</evidence>
<organism evidence="3 4">
    <name type="scientific">Fibrella aestuarina BUZ 2</name>
    <dbReference type="NCBI Taxonomy" id="1166018"/>
    <lineage>
        <taxon>Bacteria</taxon>
        <taxon>Pseudomonadati</taxon>
        <taxon>Bacteroidota</taxon>
        <taxon>Cytophagia</taxon>
        <taxon>Cytophagales</taxon>
        <taxon>Spirosomataceae</taxon>
        <taxon>Fibrella</taxon>
    </lineage>
</organism>
<evidence type="ECO:0000313" key="4">
    <source>
        <dbReference type="Proteomes" id="UP000011058"/>
    </source>
</evidence>
<dbReference type="KEGG" id="fae:FAES_0538"/>
<dbReference type="InterPro" id="IPR018392">
    <property type="entry name" value="LysM"/>
</dbReference>
<dbReference type="PANTHER" id="PTHR33734">
    <property type="entry name" value="LYSM DOMAIN-CONTAINING GPI-ANCHORED PROTEIN 2"/>
    <property type="match status" value="1"/>
</dbReference>
<feature type="region of interest" description="Disordered" evidence="1">
    <location>
        <begin position="533"/>
        <end position="623"/>
    </location>
</feature>
<dbReference type="STRING" id="1166018.FAES_0538"/>
<sequence>MPTVPTEVQFAGVTVYLTAPSQQRVQQEIARLYSDPTGLRNAIEQMRNIDSVLEPLLEEHNAPSDFRYACLPFQPNGGYWGLDATRASLLHLRVDNVVDERLNLSSASDATLAELTALLTKRTNWARTLIAFLQGQRSTMAADVPANTPTATKGTLQLGLDSPDAIWTVLARKLVFEREAPLIRPTDQFLLYDYRQGRGKSLASIAAELGIEQNRFVPFNEWLKVRLIPTDKTYPVLIRLTPNEYISVRSQVNATVQTQQSPAQQPVRRDMGFPVLRRLPVSTSNDPLTRASAIFYEINGHKGIQAQSCDNIITLSYYGGMDLKRFMQVNDLTERDLIRPGELYYLEMKDRKAKVPFHVVQPGQTLRDVSNMYGVRLKSLLTFNRMEATQRVQPGRILWMQERRPKDQPVEYQKMPDVFPDSEPALAQRKLTREDEESAVDSPAPPNWTLANPDSSQRAISMRMGTATPRPTPPPTDGGNANKGFAFYTVKKGDTHSSVAQQFNLKLIDLMSWNNLSYRKPLVPGSQLIVSRPVTVADDEPAPTTTPSTNSPKPAPTAPQPVVADNVPPTRPVTGTPSTTATTATTRPVPSPTTTRPTPPTTKQREYSESSVDIDSKWNPPPPKSVIRVQSKGVINNFRVETPKVNGKQFYHVVQPGQTVYRVALINKVSIPDLMRWNNLTNYNIEVGQRLLIRK</sequence>
<feature type="domain" description="LysM" evidence="2">
    <location>
        <begin position="650"/>
        <end position="693"/>
    </location>
</feature>
<dbReference type="SUPFAM" id="SSF54106">
    <property type="entry name" value="LysM domain"/>
    <property type="match status" value="3"/>
</dbReference>
<accession>I0K346</accession>
<dbReference type="RefSeq" id="WP_015329649.1">
    <property type="nucleotide sequence ID" value="NC_020054.1"/>
</dbReference>
<dbReference type="Proteomes" id="UP000011058">
    <property type="component" value="Chromosome"/>
</dbReference>
<feature type="domain" description="LysM" evidence="2">
    <location>
        <begin position="486"/>
        <end position="530"/>
    </location>
</feature>
<dbReference type="EMBL" id="HE796683">
    <property type="protein sequence ID" value="CCG98549.1"/>
    <property type="molecule type" value="Genomic_DNA"/>
</dbReference>
<protein>
    <submittedName>
        <fullName evidence="3">Lytic transglycosylase catalytic</fullName>
    </submittedName>
</protein>
<keyword evidence="4" id="KW-1185">Reference proteome</keyword>
<feature type="region of interest" description="Disordered" evidence="1">
    <location>
        <begin position="430"/>
        <end position="454"/>
    </location>
</feature>
<dbReference type="AlphaFoldDB" id="I0K346"/>
<gene>
    <name evidence="3" type="ORF">FAES_0538</name>
</gene>